<evidence type="ECO:0000256" key="2">
    <source>
        <dbReference type="SAM" id="Coils"/>
    </source>
</evidence>
<proteinExistence type="inferred from homology"/>
<dbReference type="Gene3D" id="2.40.30.170">
    <property type="match status" value="1"/>
</dbReference>
<dbReference type="Gene3D" id="1.10.287.470">
    <property type="entry name" value="Helix hairpin bin"/>
    <property type="match status" value="1"/>
</dbReference>
<dbReference type="STRING" id="349521.HCH_04033"/>
<gene>
    <name evidence="6" type="ordered locus">HCH_04033</name>
</gene>
<dbReference type="KEGG" id="hch:HCH_04033"/>
<dbReference type="InterPro" id="IPR058647">
    <property type="entry name" value="BSH_CzcB-like"/>
</dbReference>
<evidence type="ECO:0000259" key="4">
    <source>
        <dbReference type="Pfam" id="PF25954"/>
    </source>
</evidence>
<dbReference type="GO" id="GO:0015562">
    <property type="term" value="F:efflux transmembrane transporter activity"/>
    <property type="evidence" value="ECO:0007669"/>
    <property type="project" value="TreeGrafter"/>
</dbReference>
<name>Q2SF26_HAHCH</name>
<dbReference type="PANTHER" id="PTHR30469">
    <property type="entry name" value="MULTIDRUG RESISTANCE PROTEIN MDTA"/>
    <property type="match status" value="1"/>
</dbReference>
<feature type="compositionally biased region" description="Basic and acidic residues" evidence="3">
    <location>
        <begin position="346"/>
        <end position="363"/>
    </location>
</feature>
<comment type="similarity">
    <text evidence="1">Belongs to the membrane fusion protein (MFP) (TC 8.A.1) family.</text>
</comment>
<dbReference type="NCBIfam" id="TIGR01730">
    <property type="entry name" value="RND_mfp"/>
    <property type="match status" value="1"/>
</dbReference>
<evidence type="ECO:0000259" key="5">
    <source>
        <dbReference type="Pfam" id="PF25973"/>
    </source>
</evidence>
<dbReference type="InterPro" id="IPR058792">
    <property type="entry name" value="Beta-barrel_RND_2"/>
</dbReference>
<dbReference type="eggNOG" id="COG0845">
    <property type="taxonomic scope" value="Bacteria"/>
</dbReference>
<dbReference type="Pfam" id="PF25973">
    <property type="entry name" value="BSH_CzcB"/>
    <property type="match status" value="1"/>
</dbReference>
<feature type="region of interest" description="Disordered" evidence="3">
    <location>
        <begin position="346"/>
        <end position="382"/>
    </location>
</feature>
<protein>
    <submittedName>
        <fullName evidence="6">Membrane-fusion protein</fullName>
    </submittedName>
</protein>
<dbReference type="HOGENOM" id="CLU_018816_0_1_6"/>
<dbReference type="Proteomes" id="UP000000238">
    <property type="component" value="Chromosome"/>
</dbReference>
<organism evidence="6 7">
    <name type="scientific">Hahella chejuensis (strain KCTC 2396)</name>
    <dbReference type="NCBI Taxonomy" id="349521"/>
    <lineage>
        <taxon>Bacteria</taxon>
        <taxon>Pseudomonadati</taxon>
        <taxon>Pseudomonadota</taxon>
        <taxon>Gammaproteobacteria</taxon>
        <taxon>Oceanospirillales</taxon>
        <taxon>Hahellaceae</taxon>
        <taxon>Hahella</taxon>
    </lineage>
</organism>
<dbReference type="Pfam" id="PF25954">
    <property type="entry name" value="Beta-barrel_RND_2"/>
    <property type="match status" value="1"/>
</dbReference>
<dbReference type="EMBL" id="CP000155">
    <property type="protein sequence ID" value="ABC30748.1"/>
    <property type="molecule type" value="Genomic_DNA"/>
</dbReference>
<keyword evidence="2" id="KW-0175">Coiled coil</keyword>
<feature type="domain" description="CzcB-like barrel-sandwich hybrid" evidence="5">
    <location>
        <begin position="74"/>
        <end position="198"/>
    </location>
</feature>
<reference evidence="6 7" key="1">
    <citation type="journal article" date="2005" name="Nucleic Acids Res.">
        <title>Genomic blueprint of Hahella chejuensis, a marine microbe producing an algicidal agent.</title>
        <authorList>
            <person name="Jeong H."/>
            <person name="Yim J.H."/>
            <person name="Lee C."/>
            <person name="Choi S.-H."/>
            <person name="Park Y.K."/>
            <person name="Yoon S.H."/>
            <person name="Hur C.-G."/>
            <person name="Kang H.-Y."/>
            <person name="Kim D."/>
            <person name="Lee H.H."/>
            <person name="Park K.H."/>
            <person name="Park S.-H."/>
            <person name="Park H.-S."/>
            <person name="Lee H.K."/>
            <person name="Oh T.K."/>
            <person name="Kim J.F."/>
        </authorList>
    </citation>
    <scope>NUCLEOTIDE SEQUENCE [LARGE SCALE GENOMIC DNA]</scope>
    <source>
        <strain evidence="6 7">KCTC 2396</strain>
    </source>
</reference>
<dbReference type="InterPro" id="IPR006143">
    <property type="entry name" value="RND_pump_MFP"/>
</dbReference>
<evidence type="ECO:0000256" key="1">
    <source>
        <dbReference type="ARBA" id="ARBA00009477"/>
    </source>
</evidence>
<dbReference type="Gene3D" id="2.40.50.100">
    <property type="match status" value="1"/>
</dbReference>
<feature type="coiled-coil region" evidence="2">
    <location>
        <begin position="113"/>
        <end position="171"/>
    </location>
</feature>
<feature type="domain" description="CusB-like beta-barrel" evidence="4">
    <location>
        <begin position="209"/>
        <end position="275"/>
    </location>
</feature>
<accession>Q2SF26</accession>
<sequence>MRTRIPTYWISFGIIVALAVWLMAGPVQTAQTEAPEATKQEKGAPTKVAYKVAQAETIKKALEIQGQIDVWREVNLQSRLGSTVEKVTAERGRRVSEGDLLLTLSEEDLPAQMAQAKAQVDVARSELKAAKSLMQRGLQAETELKAKQAALASAEAAVARLEQDLKHTRIHAPFAGVIEDRMVELGQTVQEGVTLVRLIDDHKLKLMGQAPQQQVGLLSIGQPVTAHLLNGETLTGSVTYIAAQADPNTRSFTVEAELDNPQRLRLAGSTATLNIDVGDVLAHRISAALLSLDEKGRLSVEYLDADQRVARTPVERIRASNTELWVSGLPETVKLITMGRGYAKLGEKVDATPEEELLKHDQDKDEEPDADSASLAMKQAVN</sequence>
<dbReference type="PANTHER" id="PTHR30469:SF29">
    <property type="entry name" value="BLR2860 PROTEIN"/>
    <property type="match status" value="1"/>
</dbReference>
<dbReference type="SUPFAM" id="SSF111369">
    <property type="entry name" value="HlyD-like secretion proteins"/>
    <property type="match status" value="1"/>
</dbReference>
<evidence type="ECO:0000256" key="3">
    <source>
        <dbReference type="SAM" id="MobiDB-lite"/>
    </source>
</evidence>
<evidence type="ECO:0000313" key="6">
    <source>
        <dbReference type="EMBL" id="ABC30748.1"/>
    </source>
</evidence>
<evidence type="ECO:0000313" key="7">
    <source>
        <dbReference type="Proteomes" id="UP000000238"/>
    </source>
</evidence>
<keyword evidence="7" id="KW-1185">Reference proteome</keyword>
<dbReference type="GO" id="GO:1990281">
    <property type="term" value="C:efflux pump complex"/>
    <property type="evidence" value="ECO:0007669"/>
    <property type="project" value="TreeGrafter"/>
</dbReference>
<dbReference type="OrthoDB" id="9806939at2"/>
<dbReference type="AlphaFoldDB" id="Q2SF26"/>